<name>A0ABP4B0F7_9ACTN</name>
<dbReference type="PRINTS" id="PR00181">
    <property type="entry name" value="MALTOSEBP"/>
</dbReference>
<keyword evidence="7" id="KW-1185">Reference proteome</keyword>
<dbReference type="CDD" id="cd13586">
    <property type="entry name" value="PBP2_Maltose_binding_like"/>
    <property type="match status" value="1"/>
</dbReference>
<dbReference type="PANTHER" id="PTHR30061:SF50">
    <property type="entry name" value="MALTOSE_MALTODEXTRIN-BINDING PERIPLASMIC PROTEIN"/>
    <property type="match status" value="1"/>
</dbReference>
<dbReference type="PROSITE" id="PS51257">
    <property type="entry name" value="PROKAR_LIPOPROTEIN"/>
    <property type="match status" value="1"/>
</dbReference>
<feature type="signal peptide" evidence="5">
    <location>
        <begin position="1"/>
        <end position="24"/>
    </location>
</feature>
<dbReference type="Pfam" id="PF13416">
    <property type="entry name" value="SBP_bac_8"/>
    <property type="match status" value="1"/>
</dbReference>
<dbReference type="InterPro" id="IPR006060">
    <property type="entry name" value="Maltose/Cyclodextrin-bd"/>
</dbReference>
<evidence type="ECO:0000256" key="2">
    <source>
        <dbReference type="ARBA" id="ARBA00022448"/>
    </source>
</evidence>
<comment type="caution">
    <text evidence="6">The sequence shown here is derived from an EMBL/GenBank/DDBJ whole genome shotgun (WGS) entry which is preliminary data.</text>
</comment>
<dbReference type="PANTHER" id="PTHR30061">
    <property type="entry name" value="MALTOSE-BINDING PERIPLASMIC PROTEIN"/>
    <property type="match status" value="1"/>
</dbReference>
<proteinExistence type="inferred from homology"/>
<accession>A0ABP4B0F7</accession>
<gene>
    <name evidence="6" type="ORF">GCM10009550_16590</name>
</gene>
<evidence type="ECO:0000256" key="4">
    <source>
        <dbReference type="ARBA" id="ARBA00022729"/>
    </source>
</evidence>
<evidence type="ECO:0000256" key="1">
    <source>
        <dbReference type="ARBA" id="ARBA00008520"/>
    </source>
</evidence>
<dbReference type="EMBL" id="BAAAHH010000004">
    <property type="protein sequence ID" value="GAA0944089.1"/>
    <property type="molecule type" value="Genomic_DNA"/>
</dbReference>
<dbReference type="InterPro" id="IPR006059">
    <property type="entry name" value="SBP"/>
</dbReference>
<comment type="similarity">
    <text evidence="1">Belongs to the bacterial solute-binding protein 1 family.</text>
</comment>
<dbReference type="Proteomes" id="UP001500665">
    <property type="component" value="Unassembled WGS sequence"/>
</dbReference>
<evidence type="ECO:0000256" key="3">
    <source>
        <dbReference type="ARBA" id="ARBA00022597"/>
    </source>
</evidence>
<dbReference type="SUPFAM" id="SSF53850">
    <property type="entry name" value="Periplasmic binding protein-like II"/>
    <property type="match status" value="1"/>
</dbReference>
<evidence type="ECO:0000313" key="6">
    <source>
        <dbReference type="EMBL" id="GAA0944089.1"/>
    </source>
</evidence>
<feature type="chain" id="PRO_5045711894" evidence="5">
    <location>
        <begin position="25"/>
        <end position="416"/>
    </location>
</feature>
<sequence>MRRPLPLLAGALAFGLLLTACGGAEEPEDSPGSQSKLVIWADQKRAEVLKPLAEDWAAKNGVKAEVVGIAQNQQQTFTTASQAGQGPDVMVGAHDWIGNLVQNGLIDPVQLPPEQMSGYVDIARKAVTYQGQVYGVPYAVESLVVYRNTDLVPEAPESFDDLVDTGRELKAAGKVKEIAGYPVSQQDGQSGDTYHMYPLFTSGGGALFATTEEGYPDPGELGVGAPASVKAFERIAEFGEKGQGALKRSFTSDNATAAFAAGETAFLIDGSWRLTDVRKAGVKYALSPVPGFEKGEPARSFVGVQSFFVASKGKSKTLAQEFVTNTLASPEVARTLYEAEPRTPALKSLIQEELPEDPDLAQFQAAAEAGDPLPSIPQMVAVWGPFNTLIHAVVKGEPVAPAVEAAGEAIAEQLKS</sequence>
<keyword evidence="3" id="KW-0762">Sugar transport</keyword>
<evidence type="ECO:0000256" key="5">
    <source>
        <dbReference type="SAM" id="SignalP"/>
    </source>
</evidence>
<evidence type="ECO:0000313" key="7">
    <source>
        <dbReference type="Proteomes" id="UP001500665"/>
    </source>
</evidence>
<organism evidence="6 7">
    <name type="scientific">Actinocorallia libanotica</name>
    <dbReference type="NCBI Taxonomy" id="46162"/>
    <lineage>
        <taxon>Bacteria</taxon>
        <taxon>Bacillati</taxon>
        <taxon>Actinomycetota</taxon>
        <taxon>Actinomycetes</taxon>
        <taxon>Streptosporangiales</taxon>
        <taxon>Thermomonosporaceae</taxon>
        <taxon>Actinocorallia</taxon>
    </lineage>
</organism>
<reference evidence="7" key="1">
    <citation type="journal article" date="2019" name="Int. J. Syst. Evol. Microbiol.">
        <title>The Global Catalogue of Microorganisms (GCM) 10K type strain sequencing project: providing services to taxonomists for standard genome sequencing and annotation.</title>
        <authorList>
            <consortium name="The Broad Institute Genomics Platform"/>
            <consortium name="The Broad Institute Genome Sequencing Center for Infectious Disease"/>
            <person name="Wu L."/>
            <person name="Ma J."/>
        </authorList>
    </citation>
    <scope>NUCLEOTIDE SEQUENCE [LARGE SCALE GENOMIC DNA]</scope>
    <source>
        <strain evidence="7">JCM 10696</strain>
    </source>
</reference>
<protein>
    <submittedName>
        <fullName evidence="6">Extracellular solute-binding protein</fullName>
    </submittedName>
</protein>
<keyword evidence="4 5" id="KW-0732">Signal</keyword>
<dbReference type="Gene3D" id="3.40.190.10">
    <property type="entry name" value="Periplasmic binding protein-like II"/>
    <property type="match status" value="2"/>
</dbReference>
<keyword evidence="2" id="KW-0813">Transport</keyword>
<dbReference type="RefSeq" id="WP_344238460.1">
    <property type="nucleotide sequence ID" value="NZ_BAAAHH010000004.1"/>
</dbReference>